<feature type="domain" description="Peptidase S8/S53" evidence="7">
    <location>
        <begin position="141"/>
        <end position="369"/>
    </location>
</feature>
<dbReference type="EC" id="3.4.21.-" evidence="9"/>
<dbReference type="PROSITE" id="PS00138">
    <property type="entry name" value="SUBTILASE_SER"/>
    <property type="match status" value="1"/>
</dbReference>
<dbReference type="InterPro" id="IPR023827">
    <property type="entry name" value="Peptidase_S8_Asp-AS"/>
</dbReference>
<dbReference type="PRINTS" id="PR00723">
    <property type="entry name" value="SUBTILISIN"/>
</dbReference>
<dbReference type="OrthoDB" id="27270at2157"/>
<evidence type="ECO:0000259" key="8">
    <source>
        <dbReference type="Pfam" id="PF05922"/>
    </source>
</evidence>
<proteinExistence type="inferred from homology"/>
<evidence type="ECO:0000256" key="6">
    <source>
        <dbReference type="RuleBase" id="RU003355"/>
    </source>
</evidence>
<dbReference type="PROSITE" id="PS51892">
    <property type="entry name" value="SUBTILASE"/>
    <property type="match status" value="1"/>
</dbReference>
<dbReference type="Pfam" id="PF05922">
    <property type="entry name" value="Inhibitor_I9"/>
    <property type="match status" value="1"/>
</dbReference>
<dbReference type="InterPro" id="IPR050131">
    <property type="entry name" value="Peptidase_S8_subtilisin-like"/>
</dbReference>
<dbReference type="Gene3D" id="3.40.50.200">
    <property type="entry name" value="Peptidase S8/S53 domain"/>
    <property type="match status" value="1"/>
</dbReference>
<dbReference type="InterPro" id="IPR015500">
    <property type="entry name" value="Peptidase_S8_subtilisin-rel"/>
</dbReference>
<gene>
    <name evidence="9" type="ORF">BG20_I0617</name>
</gene>
<feature type="active site" description="Charge relay system" evidence="5">
    <location>
        <position position="339"/>
    </location>
</feature>
<dbReference type="PANTHER" id="PTHR43806:SF11">
    <property type="entry name" value="CEREVISIN-RELATED"/>
    <property type="match status" value="1"/>
</dbReference>
<dbReference type="GO" id="GO:0006508">
    <property type="term" value="P:proteolysis"/>
    <property type="evidence" value="ECO:0007669"/>
    <property type="project" value="UniProtKB-KW"/>
</dbReference>
<accession>S2E4A0</accession>
<feature type="active site" description="Charge relay system" evidence="5">
    <location>
        <position position="148"/>
    </location>
</feature>
<reference evidence="9 10" key="1">
    <citation type="journal article" date="2012" name="J. Bacteriol.">
        <title>Genome Sequence of "Candidatus Nitrosoarchaeum limnia" BG20, a Low-Salinity Ammonia-Oxidizing Archaeon from the San Francisco Bay Estuary.</title>
        <authorList>
            <person name="Mosier A.C."/>
            <person name="Allen E.E."/>
            <person name="Kim M."/>
            <person name="Ferriera S."/>
            <person name="Francis C.A."/>
        </authorList>
    </citation>
    <scope>NUCLEOTIDE SEQUENCE [LARGE SCALE GENOMIC DNA]</scope>
    <source>
        <strain evidence="9 10">BG20</strain>
    </source>
</reference>
<evidence type="ECO:0000313" key="10">
    <source>
        <dbReference type="Proteomes" id="UP000014065"/>
    </source>
</evidence>
<dbReference type="InterPro" id="IPR000209">
    <property type="entry name" value="Peptidase_S8/S53_dom"/>
</dbReference>
<dbReference type="Gene3D" id="3.30.70.80">
    <property type="entry name" value="Peptidase S8 propeptide/proteinase inhibitor I9"/>
    <property type="match status" value="1"/>
</dbReference>
<dbReference type="SUPFAM" id="SSF52743">
    <property type="entry name" value="Subtilisin-like"/>
    <property type="match status" value="1"/>
</dbReference>
<dbReference type="PATRIC" id="fig|859192.6.peg.762"/>
<dbReference type="InterPro" id="IPR010259">
    <property type="entry name" value="S8pro/Inhibitor_I9"/>
</dbReference>
<dbReference type="GO" id="GO:0005615">
    <property type="term" value="C:extracellular space"/>
    <property type="evidence" value="ECO:0007669"/>
    <property type="project" value="TreeGrafter"/>
</dbReference>
<evidence type="ECO:0000256" key="4">
    <source>
        <dbReference type="ARBA" id="ARBA00022825"/>
    </source>
</evidence>
<dbReference type="Proteomes" id="UP000014065">
    <property type="component" value="Unassembled WGS sequence"/>
</dbReference>
<evidence type="ECO:0000256" key="1">
    <source>
        <dbReference type="ARBA" id="ARBA00011073"/>
    </source>
</evidence>
<protein>
    <submittedName>
        <fullName evidence="9">Peptidase families S8 and S53</fullName>
        <ecNumber evidence="9">3.4.21.-</ecNumber>
    </submittedName>
</protein>
<dbReference type="Pfam" id="PF00082">
    <property type="entry name" value="Peptidase_S8"/>
    <property type="match status" value="1"/>
</dbReference>
<keyword evidence="10" id="KW-1185">Reference proteome</keyword>
<name>S2E4A0_9ARCH</name>
<feature type="active site" description="Charge relay system" evidence="5">
    <location>
        <position position="178"/>
    </location>
</feature>
<dbReference type="PROSITE" id="PS00136">
    <property type="entry name" value="SUBTILASE_ASP"/>
    <property type="match status" value="1"/>
</dbReference>
<feature type="domain" description="Inhibitor I9" evidence="8">
    <location>
        <begin position="57"/>
        <end position="102"/>
    </location>
</feature>
<dbReference type="SUPFAM" id="SSF54897">
    <property type="entry name" value="Protease propeptides/inhibitors"/>
    <property type="match status" value="1"/>
</dbReference>
<keyword evidence="4 6" id="KW-0720">Serine protease</keyword>
<dbReference type="AlphaFoldDB" id="S2E4A0"/>
<comment type="similarity">
    <text evidence="1 6">Belongs to the peptidase S8 family.</text>
</comment>
<dbReference type="EMBL" id="AHJG01000110">
    <property type="protein sequence ID" value="EPA06045.1"/>
    <property type="molecule type" value="Genomic_DNA"/>
</dbReference>
<comment type="caution">
    <text evidence="9">The sequence shown here is derived from an EMBL/GenBank/DDBJ whole genome shotgun (WGS) entry which is preliminary data.</text>
</comment>
<evidence type="ECO:0000313" key="9">
    <source>
        <dbReference type="EMBL" id="EPA06045.1"/>
    </source>
</evidence>
<dbReference type="InterPro" id="IPR023828">
    <property type="entry name" value="Peptidase_S8_Ser-AS"/>
</dbReference>
<dbReference type="InterPro" id="IPR036852">
    <property type="entry name" value="Peptidase_S8/S53_dom_sf"/>
</dbReference>
<dbReference type="RefSeq" id="WP_010191017.1">
    <property type="nucleotide sequence ID" value="NZ_AHJG01000110.1"/>
</dbReference>
<dbReference type="CDD" id="cd04077">
    <property type="entry name" value="Peptidases_S8_PCSK9_ProteinaseK_like"/>
    <property type="match status" value="1"/>
</dbReference>
<dbReference type="PROSITE" id="PS00137">
    <property type="entry name" value="SUBTILASE_HIS"/>
    <property type="match status" value="1"/>
</dbReference>
<keyword evidence="2 6" id="KW-0645">Protease</keyword>
<evidence type="ECO:0000256" key="5">
    <source>
        <dbReference type="PIRSR" id="PIRSR615500-1"/>
    </source>
</evidence>
<evidence type="ECO:0000256" key="3">
    <source>
        <dbReference type="ARBA" id="ARBA00022801"/>
    </source>
</evidence>
<dbReference type="InterPro" id="IPR022398">
    <property type="entry name" value="Peptidase_S8_His-AS"/>
</dbReference>
<evidence type="ECO:0000259" key="7">
    <source>
        <dbReference type="Pfam" id="PF00082"/>
    </source>
</evidence>
<dbReference type="GO" id="GO:0004252">
    <property type="term" value="F:serine-type endopeptidase activity"/>
    <property type="evidence" value="ECO:0007669"/>
    <property type="project" value="InterPro"/>
</dbReference>
<sequence length="393" mass="40226">MKINRIILVLSAITIISIGVLGFTPSQATPSYVPDNYIIILKDGANPWSVANEMAQQRGLGISHVYETAIHGFSGVVPKGQLDKILSDPRVKYVEQDSIVTIFKKPSGTPGGGGGGSTTQPPQVIPTGIARIGGSVSGSINVDVAVIDTGIDPTHPDLNVVDGVNFAKGNSWSDGNGHGTHVAGTIAAKNNDIGVVGVAPDARLHAVRVLDNRGSGFTSDVIAGVNWVAANADIIEVANMSLGGSQSNALNTAVENAVNAGVVFVVAAGNESTDACSKSPASAPNAITVSALDDRDGVSNNDPFASFSNYGSCVDVIAPGVLILSTWKDGGYNTISGTSMATPHVAGAAALYLVSHPTDTPAQVVDALQSAGNIDWNVSTDPDGIHEKLIHIP</sequence>
<dbReference type="PANTHER" id="PTHR43806">
    <property type="entry name" value="PEPTIDASE S8"/>
    <property type="match status" value="1"/>
</dbReference>
<keyword evidence="3 6" id="KW-0378">Hydrolase</keyword>
<evidence type="ECO:0000256" key="2">
    <source>
        <dbReference type="ARBA" id="ARBA00022670"/>
    </source>
</evidence>
<dbReference type="InterPro" id="IPR034193">
    <property type="entry name" value="PCSK9_ProteinaseK-like"/>
</dbReference>
<organism evidence="9 10">
    <name type="scientific">Candidatus Nitrosarchaeum limnium BG20</name>
    <dbReference type="NCBI Taxonomy" id="859192"/>
    <lineage>
        <taxon>Archaea</taxon>
        <taxon>Nitrososphaerota</taxon>
        <taxon>Nitrososphaeria</taxon>
        <taxon>Nitrosopumilales</taxon>
        <taxon>Nitrosopumilaceae</taxon>
        <taxon>Nitrosarchaeum</taxon>
    </lineage>
</organism>
<dbReference type="InterPro" id="IPR037045">
    <property type="entry name" value="S8pro/Inhibitor_I9_sf"/>
</dbReference>